<dbReference type="Proteomes" id="UP000001294">
    <property type="component" value="Unassembled WGS sequence"/>
</dbReference>
<protein>
    <submittedName>
        <fullName evidence="1">Uncharacterized protein</fullName>
    </submittedName>
</protein>
<keyword evidence="2" id="KW-1185">Reference proteome</keyword>
<reference evidence="2" key="1">
    <citation type="journal article" date="2015" name="Genome Announc.">
        <title>Genome sequence of the AIDS-associated pathogen Penicillium marneffei (ATCC18224) and its near taxonomic relative Talaromyces stipitatus (ATCC10500).</title>
        <authorList>
            <person name="Nierman W.C."/>
            <person name="Fedorova-Abrams N.D."/>
            <person name="Andrianopoulos A."/>
        </authorList>
    </citation>
    <scope>NUCLEOTIDE SEQUENCE [LARGE SCALE GENOMIC DNA]</scope>
    <source>
        <strain evidence="2">ATCC 18224 / CBS 334.59 / QM 7333</strain>
    </source>
</reference>
<proteinExistence type="predicted"/>
<sequence length="157" mass="18356">MSGINLNITTMAVSLQARYDKLCAVYYSLLVQLSGYRLIRISDLGHTDVVNILSLRQHPLWSRIELNDGSWEFCLPLDYIDNFQKLVRKHSSAKIDLQYNPLLVPKHDFTYFDGFPTAYSMNGVWLKARAENIYRIPRDFYTSLIDFQELISEELNR</sequence>
<dbReference type="EMBL" id="DS995908">
    <property type="protein sequence ID" value="EEA18482.1"/>
    <property type="molecule type" value="Genomic_DNA"/>
</dbReference>
<dbReference type="PhylomeDB" id="B6QWM0"/>
<organism evidence="1 2">
    <name type="scientific">Talaromyces marneffei (strain ATCC 18224 / CBS 334.59 / QM 7333)</name>
    <name type="common">Penicillium marneffei</name>
    <dbReference type="NCBI Taxonomy" id="441960"/>
    <lineage>
        <taxon>Eukaryota</taxon>
        <taxon>Fungi</taxon>
        <taxon>Dikarya</taxon>
        <taxon>Ascomycota</taxon>
        <taxon>Pezizomycotina</taxon>
        <taxon>Eurotiomycetes</taxon>
        <taxon>Eurotiomycetidae</taxon>
        <taxon>Eurotiales</taxon>
        <taxon>Trichocomaceae</taxon>
        <taxon>Talaromyces</taxon>
        <taxon>Talaromyces sect. Talaromyces</taxon>
    </lineage>
</organism>
<evidence type="ECO:0000313" key="1">
    <source>
        <dbReference type="EMBL" id="EEA18482.1"/>
    </source>
</evidence>
<dbReference type="AlphaFoldDB" id="B6QWM0"/>
<dbReference type="VEuPathDB" id="FungiDB:PMAA_102590"/>
<accession>B6QWM0</accession>
<evidence type="ECO:0000313" key="2">
    <source>
        <dbReference type="Proteomes" id="UP000001294"/>
    </source>
</evidence>
<gene>
    <name evidence="1" type="ORF">PMAA_102590</name>
</gene>
<dbReference type="HOGENOM" id="CLU_1678518_0_0_1"/>
<name>B6QWM0_TALMQ</name>